<feature type="region of interest" description="Disordered" evidence="4">
    <location>
        <begin position="213"/>
        <end position="237"/>
    </location>
</feature>
<dbReference type="SUPFAM" id="SSF54928">
    <property type="entry name" value="RNA-binding domain, RBD"/>
    <property type="match status" value="2"/>
</dbReference>
<dbReference type="GO" id="GO:0003723">
    <property type="term" value="F:RNA binding"/>
    <property type="evidence" value="ECO:0007669"/>
    <property type="project" value="UniProtKB-UniRule"/>
</dbReference>
<sequence>MDEFNKKFDIDKQSVVFVSHYEKWYNDDKELLNAFRTFGNIVNFKVLTNKKGIKIAYIQYDDPVDAKRVIYRFIGNKDEEESNFKIGILTGGGDSCVKLFVKNLSSNIDDDELRFIFEKYGEIKCAYVKTDLKKESLGFGFVTFNTADAANRAKNDLNGEILYQKPLMISYVQEKSHREAYLLALNENLLEGYQPPPKTVQDRILRFTKSMDTPKSLTSSSPIDSMTEKSFLSSKTKTPPPVFTGSFIKDQSLLKDVLSAQVGNECRMYSELIVTALLNRPAYELNVILKDPNLLKQTVKKEIRELVF</sequence>
<dbReference type="InterPro" id="IPR035979">
    <property type="entry name" value="RBD_domain_sf"/>
</dbReference>
<dbReference type="Gene3D" id="3.30.70.330">
    <property type="match status" value="2"/>
</dbReference>
<reference evidence="6" key="1">
    <citation type="submission" date="2018-07" db="EMBL/GenBank/DDBJ databases">
        <authorList>
            <person name="Quirk P.G."/>
            <person name="Krulwich T.A."/>
        </authorList>
    </citation>
    <scope>NUCLEOTIDE SEQUENCE</scope>
</reference>
<dbReference type="PROSITE" id="PS50102">
    <property type="entry name" value="RRM"/>
    <property type="match status" value="2"/>
</dbReference>
<dbReference type="SMART" id="SM00360">
    <property type="entry name" value="RRM"/>
    <property type="match status" value="2"/>
</dbReference>
<evidence type="ECO:0000313" key="6">
    <source>
        <dbReference type="EMBL" id="SSX33623.1"/>
    </source>
</evidence>
<organism evidence="6">
    <name type="scientific">Culicoides sonorensis</name>
    <name type="common">Biting midge</name>
    <dbReference type="NCBI Taxonomy" id="179676"/>
    <lineage>
        <taxon>Eukaryota</taxon>
        <taxon>Metazoa</taxon>
        <taxon>Ecdysozoa</taxon>
        <taxon>Arthropoda</taxon>
        <taxon>Hexapoda</taxon>
        <taxon>Insecta</taxon>
        <taxon>Pterygota</taxon>
        <taxon>Neoptera</taxon>
        <taxon>Endopterygota</taxon>
        <taxon>Diptera</taxon>
        <taxon>Nematocera</taxon>
        <taxon>Chironomoidea</taxon>
        <taxon>Ceratopogonidae</taxon>
        <taxon>Ceratopogoninae</taxon>
        <taxon>Culicoides</taxon>
        <taxon>Monoculicoides</taxon>
    </lineage>
</organism>
<evidence type="ECO:0000256" key="3">
    <source>
        <dbReference type="PROSITE-ProRule" id="PRU00176"/>
    </source>
</evidence>
<dbReference type="Pfam" id="PF00076">
    <property type="entry name" value="RRM_1"/>
    <property type="match status" value="2"/>
</dbReference>
<evidence type="ECO:0000256" key="1">
    <source>
        <dbReference type="ARBA" id="ARBA00022737"/>
    </source>
</evidence>
<dbReference type="PANTHER" id="PTHR24012">
    <property type="entry name" value="RNA BINDING PROTEIN"/>
    <property type="match status" value="1"/>
</dbReference>
<keyword evidence="1" id="KW-0677">Repeat</keyword>
<dbReference type="CDD" id="cd00590">
    <property type="entry name" value="RRM_SF"/>
    <property type="match status" value="1"/>
</dbReference>
<evidence type="ECO:0000259" key="5">
    <source>
        <dbReference type="PROSITE" id="PS50102"/>
    </source>
</evidence>
<gene>
    <name evidence="6" type="primary">CSON006706</name>
</gene>
<name>A0A336MY67_CULSO</name>
<dbReference type="InterPro" id="IPR000504">
    <property type="entry name" value="RRM_dom"/>
</dbReference>
<keyword evidence="2 3" id="KW-0694">RNA-binding</keyword>
<evidence type="ECO:0000256" key="2">
    <source>
        <dbReference type="ARBA" id="ARBA00022884"/>
    </source>
</evidence>
<dbReference type="AlphaFoldDB" id="A0A336MY67"/>
<dbReference type="InterPro" id="IPR012677">
    <property type="entry name" value="Nucleotide-bd_a/b_plait_sf"/>
</dbReference>
<dbReference type="EMBL" id="UFQT01002523">
    <property type="protein sequence ID" value="SSX33623.1"/>
    <property type="molecule type" value="Genomic_DNA"/>
</dbReference>
<proteinExistence type="predicted"/>
<feature type="domain" description="RRM" evidence="5">
    <location>
        <begin position="14"/>
        <end position="91"/>
    </location>
</feature>
<protein>
    <submittedName>
        <fullName evidence="6">CSON006706 protein</fullName>
    </submittedName>
</protein>
<evidence type="ECO:0000256" key="4">
    <source>
        <dbReference type="SAM" id="MobiDB-lite"/>
    </source>
</evidence>
<accession>A0A336MY67</accession>
<dbReference type="VEuPathDB" id="VectorBase:CSON006706"/>
<feature type="domain" description="RRM" evidence="5">
    <location>
        <begin position="97"/>
        <end position="174"/>
    </location>
</feature>